<keyword evidence="1" id="KW-0472">Membrane</keyword>
<keyword evidence="1" id="KW-1133">Transmembrane helix</keyword>
<evidence type="ECO:0000313" key="2">
    <source>
        <dbReference type="EMBL" id="MAA13181.1"/>
    </source>
</evidence>
<organism evidence="2">
    <name type="scientific">Rhipicephalus zambeziensis</name>
    <dbReference type="NCBI Taxonomy" id="60191"/>
    <lineage>
        <taxon>Eukaryota</taxon>
        <taxon>Metazoa</taxon>
        <taxon>Ecdysozoa</taxon>
        <taxon>Arthropoda</taxon>
        <taxon>Chelicerata</taxon>
        <taxon>Arachnida</taxon>
        <taxon>Acari</taxon>
        <taxon>Parasitiformes</taxon>
        <taxon>Ixodida</taxon>
        <taxon>Ixodoidea</taxon>
        <taxon>Ixodidae</taxon>
        <taxon>Rhipicephalinae</taxon>
        <taxon>Rhipicephalus</taxon>
        <taxon>Rhipicephalus</taxon>
    </lineage>
</organism>
<keyword evidence="1" id="KW-0812">Transmembrane</keyword>
<feature type="transmembrane region" description="Helical" evidence="1">
    <location>
        <begin position="71"/>
        <end position="91"/>
    </location>
</feature>
<protein>
    <submittedName>
        <fullName evidence="2">Uncharacterized protein</fullName>
    </submittedName>
</protein>
<name>A0A224YFF0_9ACAR</name>
<evidence type="ECO:0000256" key="1">
    <source>
        <dbReference type="SAM" id="Phobius"/>
    </source>
</evidence>
<proteinExistence type="predicted"/>
<dbReference type="EMBL" id="GFPF01002035">
    <property type="protein sequence ID" value="MAA13181.1"/>
    <property type="molecule type" value="Transcribed_RNA"/>
</dbReference>
<dbReference type="AlphaFoldDB" id="A0A224YFF0"/>
<reference evidence="2" key="1">
    <citation type="journal article" date="2017" name="Parasit. Vectors">
        <title>Sialotranscriptomics of Rhipicephalus zambeziensis reveals intricate expression profiles of secretory proteins and suggests tight temporal transcriptional regulation during blood-feeding.</title>
        <authorList>
            <person name="de Castro M.H."/>
            <person name="de Klerk D."/>
            <person name="Pienaar R."/>
            <person name="Rees D.J.G."/>
            <person name="Mans B.J."/>
        </authorList>
    </citation>
    <scope>NUCLEOTIDE SEQUENCE</scope>
    <source>
        <tissue evidence="2">Salivary glands</tissue>
    </source>
</reference>
<accession>A0A224YFF0</accession>
<sequence>MCDDCLQNYALVECSYAAAGLQSESVLCEEQAAQLCAVCSEKAVIETSRVAFLRVKILHLYREWLSNQHSWVLYSGLLDCWFICALIAPAAPKVVLKCFQRSV</sequence>